<reference evidence="3 4" key="1">
    <citation type="submission" date="2016-10" db="EMBL/GenBank/DDBJ databases">
        <authorList>
            <person name="de Groot N.N."/>
        </authorList>
    </citation>
    <scope>NUCLEOTIDE SEQUENCE [LARGE SCALE GENOMIC DNA]</scope>
    <source>
        <strain evidence="3 4">DSM 16859</strain>
    </source>
</reference>
<gene>
    <name evidence="3" type="ORF">SAMN05443377_101229</name>
</gene>
<feature type="compositionally biased region" description="Low complexity" evidence="1">
    <location>
        <begin position="116"/>
        <end position="138"/>
    </location>
</feature>
<dbReference type="EMBL" id="FOGZ01000001">
    <property type="protein sequence ID" value="SER50936.1"/>
    <property type="molecule type" value="Genomic_DNA"/>
</dbReference>
<accession>A0A1H9PRG9</accession>
<proteinExistence type="predicted"/>
<evidence type="ECO:0000256" key="2">
    <source>
        <dbReference type="SAM" id="Phobius"/>
    </source>
</evidence>
<dbReference type="OrthoDB" id="3731814at2"/>
<dbReference type="RefSeq" id="WP_091966790.1">
    <property type="nucleotide sequence ID" value="NZ_FOGZ01000001.1"/>
</dbReference>
<keyword evidence="4" id="KW-1185">Reference proteome</keyword>
<evidence type="ECO:0008006" key="5">
    <source>
        <dbReference type="Google" id="ProtNLM"/>
    </source>
</evidence>
<feature type="region of interest" description="Disordered" evidence="1">
    <location>
        <begin position="103"/>
        <end position="151"/>
    </location>
</feature>
<keyword evidence="2" id="KW-1133">Transmembrane helix</keyword>
<evidence type="ECO:0000313" key="4">
    <source>
        <dbReference type="Proteomes" id="UP000198815"/>
    </source>
</evidence>
<organism evidence="3 4">
    <name type="scientific">Propionibacterium cyclohexanicum</name>
    <dbReference type="NCBI Taxonomy" id="64702"/>
    <lineage>
        <taxon>Bacteria</taxon>
        <taxon>Bacillati</taxon>
        <taxon>Actinomycetota</taxon>
        <taxon>Actinomycetes</taxon>
        <taxon>Propionibacteriales</taxon>
        <taxon>Propionibacteriaceae</taxon>
        <taxon>Propionibacterium</taxon>
    </lineage>
</organism>
<dbReference type="AlphaFoldDB" id="A0A1H9PRG9"/>
<sequence>MTSEVFAIIVTIVLAGAGVVWAVFGWRRMHSGRAVLRGLSGTLAIVGLWITGILSLLLGGVRAVLGWIVAQRLTTQMWIGIATLAVGVVLYLVSARIPPLTRGQARQRRETGRLDAPSAVSAPPGAAIARPPAGPAASRGHKGQDTAILGSEDDAEITEILRKHGIE</sequence>
<feature type="transmembrane region" description="Helical" evidence="2">
    <location>
        <begin position="38"/>
        <end position="65"/>
    </location>
</feature>
<feature type="transmembrane region" description="Helical" evidence="2">
    <location>
        <begin position="77"/>
        <end position="98"/>
    </location>
</feature>
<evidence type="ECO:0000256" key="1">
    <source>
        <dbReference type="SAM" id="MobiDB-lite"/>
    </source>
</evidence>
<name>A0A1H9PRG9_9ACTN</name>
<keyword evidence="2" id="KW-0812">Transmembrane</keyword>
<keyword evidence="2" id="KW-0472">Membrane</keyword>
<protein>
    <recommendedName>
        <fullName evidence="5">Cellulose synthase</fullName>
    </recommendedName>
</protein>
<dbReference type="Proteomes" id="UP000198815">
    <property type="component" value="Unassembled WGS sequence"/>
</dbReference>
<feature type="transmembrane region" description="Helical" evidence="2">
    <location>
        <begin position="6"/>
        <end position="26"/>
    </location>
</feature>
<evidence type="ECO:0000313" key="3">
    <source>
        <dbReference type="EMBL" id="SER50936.1"/>
    </source>
</evidence>